<gene>
    <name evidence="4" type="ORF">D9758_010220</name>
</gene>
<dbReference type="Proteomes" id="UP000559256">
    <property type="component" value="Unassembled WGS sequence"/>
</dbReference>
<dbReference type="InterPro" id="IPR000873">
    <property type="entry name" value="AMP-dep_synth/lig_dom"/>
</dbReference>
<evidence type="ECO:0000256" key="1">
    <source>
        <dbReference type="ARBA" id="ARBA00022450"/>
    </source>
</evidence>
<dbReference type="Pfam" id="PF00501">
    <property type="entry name" value="AMP-binding"/>
    <property type="match status" value="1"/>
</dbReference>
<dbReference type="InterPro" id="IPR051414">
    <property type="entry name" value="Adenylate-forming_Reductase"/>
</dbReference>
<protein>
    <recommendedName>
        <fullName evidence="3">AMP-dependent synthetase/ligase domain-containing protein</fullName>
    </recommendedName>
</protein>
<dbReference type="AlphaFoldDB" id="A0A8H5FUN4"/>
<dbReference type="Gene3D" id="3.40.50.12780">
    <property type="entry name" value="N-terminal domain of ligase-like"/>
    <property type="match status" value="1"/>
</dbReference>
<keyword evidence="5" id="KW-1185">Reference proteome</keyword>
<dbReference type="Pfam" id="PF23562">
    <property type="entry name" value="AMP-binding_C_3"/>
    <property type="match status" value="1"/>
</dbReference>
<feature type="domain" description="AMP-dependent synthetase/ligase" evidence="3">
    <location>
        <begin position="28"/>
        <end position="364"/>
    </location>
</feature>
<dbReference type="PANTHER" id="PTHR43439:SF2">
    <property type="entry name" value="ENZYME, PUTATIVE (JCVI)-RELATED"/>
    <property type="match status" value="1"/>
</dbReference>
<accession>A0A8H5FUN4</accession>
<reference evidence="4 5" key="1">
    <citation type="journal article" date="2020" name="ISME J.">
        <title>Uncovering the hidden diversity of litter-decomposition mechanisms in mushroom-forming fungi.</title>
        <authorList>
            <person name="Floudas D."/>
            <person name="Bentzer J."/>
            <person name="Ahren D."/>
            <person name="Johansson T."/>
            <person name="Persson P."/>
            <person name="Tunlid A."/>
        </authorList>
    </citation>
    <scope>NUCLEOTIDE SEQUENCE [LARGE SCALE GENOMIC DNA]</scope>
    <source>
        <strain evidence="4 5">CBS 291.85</strain>
    </source>
</reference>
<proteinExistence type="predicted"/>
<dbReference type="PANTHER" id="PTHR43439">
    <property type="entry name" value="PHENYLACETATE-COENZYME A LIGASE"/>
    <property type="match status" value="1"/>
</dbReference>
<dbReference type="InterPro" id="IPR042099">
    <property type="entry name" value="ANL_N_sf"/>
</dbReference>
<evidence type="ECO:0000256" key="2">
    <source>
        <dbReference type="ARBA" id="ARBA00022553"/>
    </source>
</evidence>
<dbReference type="SUPFAM" id="SSF56801">
    <property type="entry name" value="Acetyl-CoA synthetase-like"/>
    <property type="match status" value="1"/>
</dbReference>
<evidence type="ECO:0000313" key="5">
    <source>
        <dbReference type="Proteomes" id="UP000559256"/>
    </source>
</evidence>
<evidence type="ECO:0000313" key="4">
    <source>
        <dbReference type="EMBL" id="KAF5349781.1"/>
    </source>
</evidence>
<dbReference type="EMBL" id="JAACJM010000079">
    <property type="protein sequence ID" value="KAF5349781.1"/>
    <property type="molecule type" value="Genomic_DNA"/>
</dbReference>
<dbReference type="OrthoDB" id="429813at2759"/>
<name>A0A8H5FUN4_9AGAR</name>
<sequence>MPSHSPSYPPVDKLSTQLSIPELLDFHLANNPDFPLYVFANDDSGSQTEVSMLEYIRAAHRAGAAIRANGSSQPGEIVAIVALLDAVVYSAIITGMMKVGLVPFPISTFLSPDAIAKMLQVNNVRRVITTNSTLPDFLASIREKLDPTYECVFEEAPGLSDLYSKLGKEKAEDDFSPLSDLPCLSDEDLAMCIHSSGSTGLPKAIRFTHRALKTLANSYLVRETRNWESPIRFSGFGLLLFHATGIGCYITSALSGPITVALFPPTVTKPNEVPIVATPENTVQHLERTKATASFIPPSFFSSFTRSEKAIEVLRKLVFVNTAGGFIPTTTGDHLVSSGVRLRVVFAGTEIGVPSLLSLEDLDPQDWNVFAFSKQTKVRWIPHGEGLFRCQFLTSDTYQPSVENLPNEKGYEGNDLFAPHPTKEGFWRIVGRIDDVIVQTNGQKTLPGPIEDAVLSSDLAQGAVVFGHQHVHLGVLIELSSGNEIDVNSNSQVERIREQIWPILDKTNKVLPQYSQICKEMILIASNDKPLPRAAKGTVNRAASLKLYEKEIEDIYTTAGLD</sequence>
<evidence type="ECO:0000259" key="3">
    <source>
        <dbReference type="Pfam" id="PF00501"/>
    </source>
</evidence>
<keyword evidence="1" id="KW-0596">Phosphopantetheine</keyword>
<keyword evidence="2" id="KW-0597">Phosphoprotein</keyword>
<comment type="caution">
    <text evidence="4">The sequence shown here is derived from an EMBL/GenBank/DDBJ whole genome shotgun (WGS) entry which is preliminary data.</text>
</comment>
<organism evidence="4 5">
    <name type="scientific">Tetrapyrgos nigripes</name>
    <dbReference type="NCBI Taxonomy" id="182062"/>
    <lineage>
        <taxon>Eukaryota</taxon>
        <taxon>Fungi</taxon>
        <taxon>Dikarya</taxon>
        <taxon>Basidiomycota</taxon>
        <taxon>Agaricomycotina</taxon>
        <taxon>Agaricomycetes</taxon>
        <taxon>Agaricomycetidae</taxon>
        <taxon>Agaricales</taxon>
        <taxon>Marasmiineae</taxon>
        <taxon>Marasmiaceae</taxon>
        <taxon>Tetrapyrgos</taxon>
    </lineage>
</organism>